<feature type="binding site" evidence="8">
    <location>
        <position position="415"/>
    </location>
    <ligand>
        <name>Na(+)</name>
        <dbReference type="ChEBI" id="CHEBI:29101"/>
        <label>1</label>
    </ligand>
</feature>
<evidence type="ECO:0000256" key="12">
    <source>
        <dbReference type="SAM" id="Phobius"/>
    </source>
</evidence>
<feature type="binding site" evidence="8">
    <location>
        <position position="119"/>
    </location>
    <ligand>
        <name>Na(+)</name>
        <dbReference type="ChEBI" id="CHEBI:29101"/>
        <label>1</label>
    </ligand>
</feature>
<feature type="binding site" evidence="8">
    <location>
        <position position="315"/>
    </location>
    <ligand>
        <name>Na(+)</name>
        <dbReference type="ChEBI" id="CHEBI:29101"/>
        <label>1</label>
    </ligand>
</feature>
<keyword evidence="8" id="KW-0915">Sodium</keyword>
<keyword evidence="14" id="KW-1185">Reference proteome</keyword>
<dbReference type="SUPFAM" id="SSF161070">
    <property type="entry name" value="SNF-like"/>
    <property type="match status" value="1"/>
</dbReference>
<dbReference type="GO" id="GO:0006865">
    <property type="term" value="P:amino acid transport"/>
    <property type="evidence" value="ECO:0007669"/>
    <property type="project" value="TreeGrafter"/>
</dbReference>
<dbReference type="InterPro" id="IPR000175">
    <property type="entry name" value="Na/ntran_symport"/>
</dbReference>
<dbReference type="PROSITE" id="PS00610">
    <property type="entry name" value="NA_NEUROTRAN_SYMP_1"/>
    <property type="match status" value="1"/>
</dbReference>
<dbReference type="GO" id="GO:0005886">
    <property type="term" value="C:plasma membrane"/>
    <property type="evidence" value="ECO:0007669"/>
    <property type="project" value="TreeGrafter"/>
</dbReference>
<evidence type="ECO:0000256" key="11">
    <source>
        <dbReference type="SAM" id="MobiDB-lite"/>
    </source>
</evidence>
<keyword evidence="3 10" id="KW-0813">Transport</keyword>
<evidence type="ECO:0000313" key="14">
    <source>
        <dbReference type="Proteomes" id="UP000675881"/>
    </source>
</evidence>
<evidence type="ECO:0000256" key="3">
    <source>
        <dbReference type="ARBA" id="ARBA00022448"/>
    </source>
</evidence>
<feature type="region of interest" description="Disordered" evidence="11">
    <location>
        <begin position="1"/>
        <end position="21"/>
    </location>
</feature>
<feature type="transmembrane region" description="Helical" evidence="12">
    <location>
        <begin position="445"/>
        <end position="470"/>
    </location>
</feature>
<evidence type="ECO:0000256" key="2">
    <source>
        <dbReference type="ARBA" id="ARBA00006459"/>
    </source>
</evidence>
<dbReference type="Proteomes" id="UP000675881">
    <property type="component" value="Chromosome 5"/>
</dbReference>
<evidence type="ECO:0000313" key="13">
    <source>
        <dbReference type="EMBL" id="CAF2955688.1"/>
    </source>
</evidence>
<feature type="disulfide bond" evidence="9">
    <location>
        <begin position="178"/>
        <end position="187"/>
    </location>
</feature>
<sequence length="611" mass="68299">MSTITTKDQPSKRTGSLGSLPEYSEIAPSPLISACLETGSCKITVVSPVTRQIPTGCDPIAIQGDVLKCKQTTIIKMKKNNRDTEVEFTGNLVEKHESSQASSRITWDNNMDFLLSIIGFAVDLANVWRFPYLCYRNGGGAFLIPYVLMLVFWSHAPLLHGDCTRAISFPRTLPWTNCNNTWNTNLCAKSCIEEQTNITCEYLRSPSKEYFNREVLKIQESDGFENLGLPIWQLTLCLMVIYILLYLSLFKGVKSSGKVVWITATMPYILLSILLIRGLLLPGALSGIHFYLIPNLKALQKASVWTEAAIQIFYSVGAGFGVHLAYASYNKFDNNCYRDCLITSAVNSFTSFFSGFVIFTYLGYMAKSQNKDISKVAAQGPGLVFEVYPEAVATLPGSHIWSFLFFIMLIMLGMDSAMGGLECVITGIMDEFKETFRKYNISRELFTAFIVFSSFLVALSCATPGGLYVFNLLENYAAGLSLLITVFFEAGRSILVLWIGTVFKFAGKSSVPAFYLLLSFFKYLASDHSALKCMIKSVYTYPFSARVIGWLLGLSSVIMIPTMAIVALCKKPGNLKQKIALSISPDWEESEIRHESNIKRFTKRHWLYLKS</sequence>
<name>A0A7R8D2B0_LEPSM</name>
<feature type="transmembrane region" description="Helical" evidence="12">
    <location>
        <begin position="341"/>
        <end position="364"/>
    </location>
</feature>
<feature type="transmembrane region" description="Helical" evidence="12">
    <location>
        <begin position="312"/>
        <end position="329"/>
    </location>
</feature>
<evidence type="ECO:0000256" key="1">
    <source>
        <dbReference type="ARBA" id="ARBA00004141"/>
    </source>
</evidence>
<comment type="subcellular location">
    <subcellularLocation>
        <location evidence="1">Membrane</location>
        <topology evidence="1">Multi-pass membrane protein</topology>
    </subcellularLocation>
</comment>
<dbReference type="AlphaFoldDB" id="A0A7R8D2B0"/>
<dbReference type="PANTHER" id="PTHR11616:SF38">
    <property type="entry name" value="SODIUM-DEPENDENT DOPAMINE TRANSPORTER"/>
    <property type="match status" value="1"/>
</dbReference>
<dbReference type="GO" id="GO:0035725">
    <property type="term" value="P:sodium ion transmembrane transport"/>
    <property type="evidence" value="ECO:0007669"/>
    <property type="project" value="TreeGrafter"/>
</dbReference>
<dbReference type="InterPro" id="IPR037272">
    <property type="entry name" value="SNS_sf"/>
</dbReference>
<evidence type="ECO:0000256" key="9">
    <source>
        <dbReference type="PIRSR" id="PIRSR600175-2"/>
    </source>
</evidence>
<organism evidence="13 14">
    <name type="scientific">Lepeophtheirus salmonis</name>
    <name type="common">Salmon louse</name>
    <name type="synonym">Caligus salmonis</name>
    <dbReference type="NCBI Taxonomy" id="72036"/>
    <lineage>
        <taxon>Eukaryota</taxon>
        <taxon>Metazoa</taxon>
        <taxon>Ecdysozoa</taxon>
        <taxon>Arthropoda</taxon>
        <taxon>Crustacea</taxon>
        <taxon>Multicrustacea</taxon>
        <taxon>Hexanauplia</taxon>
        <taxon>Copepoda</taxon>
        <taxon>Siphonostomatoida</taxon>
        <taxon>Caligidae</taxon>
        <taxon>Lepeophtheirus</taxon>
    </lineage>
</organism>
<keyword evidence="5 10" id="KW-0769">Symport</keyword>
<dbReference type="OrthoDB" id="6581954at2759"/>
<feature type="binding site" evidence="8">
    <location>
        <position position="122"/>
    </location>
    <ligand>
        <name>Na(+)</name>
        <dbReference type="ChEBI" id="CHEBI:29101"/>
        <label>1</label>
    </ligand>
</feature>
<feature type="transmembrane region" description="Helical" evidence="12">
    <location>
        <begin position="505"/>
        <end position="525"/>
    </location>
</feature>
<feature type="binding site" evidence="8">
    <location>
        <position position="416"/>
    </location>
    <ligand>
        <name>Na(+)</name>
        <dbReference type="ChEBI" id="CHEBI:29101"/>
        <label>1</label>
    </ligand>
</feature>
<gene>
    <name evidence="13" type="ORF">LSAA_10525</name>
</gene>
<accession>A0A7R8D2B0</accession>
<evidence type="ECO:0000256" key="7">
    <source>
        <dbReference type="ARBA" id="ARBA00023136"/>
    </source>
</evidence>
<dbReference type="PROSITE" id="PS50267">
    <property type="entry name" value="NA_NEUROTRAN_SYMP_3"/>
    <property type="match status" value="1"/>
</dbReference>
<dbReference type="PRINTS" id="PR00176">
    <property type="entry name" value="NANEUSMPORT"/>
</dbReference>
<keyword evidence="9" id="KW-1015">Disulfide bond</keyword>
<feature type="binding site" evidence="8">
    <location>
        <position position="412"/>
    </location>
    <ligand>
        <name>Na(+)</name>
        <dbReference type="ChEBI" id="CHEBI:29101"/>
        <label>1</label>
    </ligand>
</feature>
<evidence type="ECO:0000256" key="4">
    <source>
        <dbReference type="ARBA" id="ARBA00022692"/>
    </source>
</evidence>
<feature type="transmembrane region" description="Helical" evidence="12">
    <location>
        <begin position="400"/>
        <end position="425"/>
    </location>
</feature>
<feature type="transmembrane region" description="Helical" evidence="12">
    <location>
        <begin position="227"/>
        <end position="247"/>
    </location>
</feature>
<keyword evidence="8" id="KW-0479">Metal-binding</keyword>
<dbReference type="Pfam" id="PF00209">
    <property type="entry name" value="SNF"/>
    <property type="match status" value="2"/>
</dbReference>
<feature type="transmembrane region" description="Helical" evidence="12">
    <location>
        <begin position="476"/>
        <end position="498"/>
    </location>
</feature>
<keyword evidence="4 10" id="KW-0812">Transmembrane</keyword>
<feature type="compositionally biased region" description="Polar residues" evidence="11">
    <location>
        <begin position="1"/>
        <end position="17"/>
    </location>
</feature>
<dbReference type="GO" id="GO:0015293">
    <property type="term" value="F:symporter activity"/>
    <property type="evidence" value="ECO:0007669"/>
    <property type="project" value="UniProtKB-KW"/>
</dbReference>
<evidence type="ECO:0000256" key="6">
    <source>
        <dbReference type="ARBA" id="ARBA00022989"/>
    </source>
</evidence>
<feature type="binding site" evidence="8">
    <location>
        <position position="347"/>
    </location>
    <ligand>
        <name>Na(+)</name>
        <dbReference type="ChEBI" id="CHEBI:29101"/>
        <label>1</label>
    </ligand>
</feature>
<keyword evidence="6 12" id="KW-1133">Transmembrane helix</keyword>
<evidence type="ECO:0000256" key="10">
    <source>
        <dbReference type="RuleBase" id="RU003732"/>
    </source>
</evidence>
<protein>
    <recommendedName>
        <fullName evidence="10">Transporter</fullName>
    </recommendedName>
</protein>
<evidence type="ECO:0000256" key="5">
    <source>
        <dbReference type="ARBA" id="ARBA00022847"/>
    </source>
</evidence>
<feature type="transmembrane region" description="Helical" evidence="12">
    <location>
        <begin position="268"/>
        <end position="292"/>
    </location>
</feature>
<dbReference type="GO" id="GO:0046872">
    <property type="term" value="F:metal ion binding"/>
    <property type="evidence" value="ECO:0007669"/>
    <property type="project" value="UniProtKB-KW"/>
</dbReference>
<proteinExistence type="inferred from homology"/>
<comment type="similarity">
    <text evidence="2 10">Belongs to the sodium:neurotransmitter symporter (SNF) (TC 2.A.22) family.</text>
</comment>
<dbReference type="PANTHER" id="PTHR11616">
    <property type="entry name" value="SODIUM/CHLORIDE DEPENDENT TRANSPORTER"/>
    <property type="match status" value="1"/>
</dbReference>
<evidence type="ECO:0000256" key="8">
    <source>
        <dbReference type="PIRSR" id="PIRSR600175-1"/>
    </source>
</evidence>
<keyword evidence="7 12" id="KW-0472">Membrane</keyword>
<reference evidence="13" key="1">
    <citation type="submission" date="2021-02" db="EMBL/GenBank/DDBJ databases">
        <authorList>
            <person name="Bekaert M."/>
        </authorList>
    </citation>
    <scope>NUCLEOTIDE SEQUENCE</scope>
    <source>
        <strain evidence="13">IoA-00</strain>
    </source>
</reference>
<dbReference type="EMBL" id="HG994584">
    <property type="protein sequence ID" value="CAF2955688.1"/>
    <property type="molecule type" value="Genomic_DNA"/>
</dbReference>
<feature type="transmembrane region" description="Helical" evidence="12">
    <location>
        <begin position="545"/>
        <end position="569"/>
    </location>
</feature>
<feature type="binding site" evidence="8">
    <location>
        <position position="121"/>
    </location>
    <ligand>
        <name>Na(+)</name>
        <dbReference type="ChEBI" id="CHEBI:29101"/>
        <label>1</label>
    </ligand>
</feature>
<feature type="binding site" evidence="8">
    <location>
        <position position="126"/>
    </location>
    <ligand>
        <name>Na(+)</name>
        <dbReference type="ChEBI" id="CHEBI:29101"/>
        <label>1</label>
    </ligand>
</feature>